<dbReference type="Pfam" id="PF00440">
    <property type="entry name" value="TetR_N"/>
    <property type="match status" value="1"/>
</dbReference>
<gene>
    <name evidence="3" type="ORF">MMIC_P2344</name>
</gene>
<dbReference type="GO" id="GO:0003677">
    <property type="term" value="F:DNA binding"/>
    <property type="evidence" value="ECO:0007669"/>
    <property type="project" value="UniProtKB-KW"/>
</dbReference>
<evidence type="ECO:0000256" key="1">
    <source>
        <dbReference type="ARBA" id="ARBA00023125"/>
    </source>
</evidence>
<proteinExistence type="predicted"/>
<keyword evidence="4" id="KW-1185">Reference proteome</keyword>
<dbReference type="SUPFAM" id="SSF46689">
    <property type="entry name" value="Homeodomain-like"/>
    <property type="match status" value="1"/>
</dbReference>
<accession>A0A1L8CR21</accession>
<dbReference type="InterPro" id="IPR009057">
    <property type="entry name" value="Homeodomain-like_sf"/>
</dbReference>
<dbReference type="RefSeq" id="WP_083530588.1">
    <property type="nucleotide sequence ID" value="NZ_BDFD01000028.1"/>
</dbReference>
<evidence type="ECO:0000313" key="4">
    <source>
        <dbReference type="Proteomes" id="UP000231632"/>
    </source>
</evidence>
<protein>
    <submittedName>
        <fullName evidence="3">Bacterial regulatory proteins, TetR family</fullName>
    </submittedName>
</protein>
<feature type="domain" description="HTH tetR-type" evidence="2">
    <location>
        <begin position="9"/>
        <end position="43"/>
    </location>
</feature>
<evidence type="ECO:0000313" key="3">
    <source>
        <dbReference type="EMBL" id="GAV21360.1"/>
    </source>
</evidence>
<dbReference type="STRING" id="1921010.MMIC_P2344"/>
<dbReference type="InterPro" id="IPR001647">
    <property type="entry name" value="HTH_TetR"/>
</dbReference>
<sequence length="49" mass="5504">MNQSEKERIVAAARQRFSHYGYGKTTMAEIASDCQMSVGNLYRFSLLSG</sequence>
<dbReference type="Gene3D" id="1.10.10.60">
    <property type="entry name" value="Homeodomain-like"/>
    <property type="match status" value="1"/>
</dbReference>
<reference evidence="3 4" key="1">
    <citation type="journal article" date="2017" name="Arch. Microbiol.">
        <title>Mariprofundus micogutta sp. nov., a novel iron-oxidizing zetaproteobacterium isolated from a deep-sea hydrothermal field at the Bayonnaise knoll of the Izu-Ogasawara arc, and a description of Mariprofundales ord. nov. and Zetaproteobacteria classis nov.</title>
        <authorList>
            <person name="Makita H."/>
            <person name="Tanaka E."/>
            <person name="Mitsunobu S."/>
            <person name="Miyazaki M."/>
            <person name="Nunoura T."/>
            <person name="Uematsu K."/>
            <person name="Takaki Y."/>
            <person name="Nishi S."/>
            <person name="Shimamura S."/>
            <person name="Takai K."/>
        </authorList>
    </citation>
    <scope>NUCLEOTIDE SEQUENCE [LARGE SCALE GENOMIC DNA]</scope>
    <source>
        <strain evidence="3 4">ET2</strain>
    </source>
</reference>
<dbReference type="AlphaFoldDB" id="A0A1L8CR21"/>
<dbReference type="EMBL" id="BDFD01000028">
    <property type="protein sequence ID" value="GAV21360.1"/>
    <property type="molecule type" value="Genomic_DNA"/>
</dbReference>
<dbReference type="OrthoDB" id="8534868at2"/>
<name>A0A1L8CR21_9PROT</name>
<organism evidence="3 4">
    <name type="scientific">Mariprofundus micogutta</name>
    <dbReference type="NCBI Taxonomy" id="1921010"/>
    <lineage>
        <taxon>Bacteria</taxon>
        <taxon>Pseudomonadati</taxon>
        <taxon>Pseudomonadota</taxon>
        <taxon>Candidatius Mariprofundia</taxon>
        <taxon>Mariprofundales</taxon>
        <taxon>Mariprofundaceae</taxon>
        <taxon>Mariprofundus</taxon>
    </lineage>
</organism>
<evidence type="ECO:0000259" key="2">
    <source>
        <dbReference type="Pfam" id="PF00440"/>
    </source>
</evidence>
<comment type="caution">
    <text evidence="3">The sequence shown here is derived from an EMBL/GenBank/DDBJ whole genome shotgun (WGS) entry which is preliminary data.</text>
</comment>
<dbReference type="Proteomes" id="UP000231632">
    <property type="component" value="Unassembled WGS sequence"/>
</dbReference>
<keyword evidence="1" id="KW-0238">DNA-binding</keyword>